<dbReference type="PaxDb" id="73239-Q7RKY9"/>
<accession>Q7RKY9</accession>
<gene>
    <name evidence="3" type="ORF">PY02760</name>
</gene>
<keyword evidence="2" id="KW-0812">Transmembrane</keyword>
<dbReference type="EMBL" id="AABL01000766">
    <property type="protein sequence ID" value="EAA22245.1"/>
    <property type="molecule type" value="Genomic_DNA"/>
</dbReference>
<feature type="region of interest" description="Disordered" evidence="1">
    <location>
        <begin position="366"/>
        <end position="388"/>
    </location>
</feature>
<evidence type="ECO:0000256" key="2">
    <source>
        <dbReference type="SAM" id="Phobius"/>
    </source>
</evidence>
<sequence>MQIIINSSNQKKQTKKSINSVCGKISIKSQFFRIINLINVLYFFLNNQSSDHCFITELIKYIIFNKIFECIYIDNYNNKIYKVKMNNSEHLTNIYINLNIKRANISYLSLLKGILVLGYHLLKHNIWCCFFHTCQHFKSVWIYFPDELKNGNYDFLSNGQHFKKYCTNNICNNNLEKINSACLQLFNAFFGDYNAFTDNAKKKIDIVYYIIIWLSYMLSLKKDNGINKLNDFYTEHIEKNTHYIKKIESIHEYKCHKDIIDKKKELLDMDINDNIISELYVAFKSLYELYSTFSENTSNCAKCSNKANQFVEKYGKLYKDYNNIDSSPYRNILSTLSTDYNNLKNECKGVQDSNFPTLPEINTLQNTTKGPEKASATNSIHKSAQTSEQTVQTFDKNVQNSDVTSSSSSIVSKLIPVVSIFVAISFFLGISYKVNNKELKNILFKYYFNYIYVNVNKKIIRFLTFYISIRYLDFGNDLKNI</sequence>
<evidence type="ECO:0000256" key="1">
    <source>
        <dbReference type="SAM" id="MobiDB-lite"/>
    </source>
</evidence>
<dbReference type="Pfam" id="PF06022">
    <property type="entry name" value="Cir_Bir_Yir"/>
    <property type="match status" value="1"/>
</dbReference>
<evidence type="ECO:0000313" key="4">
    <source>
        <dbReference type="Proteomes" id="UP000008553"/>
    </source>
</evidence>
<keyword evidence="4" id="KW-1185">Reference proteome</keyword>
<dbReference type="NCBIfam" id="TIGR01590">
    <property type="entry name" value="yir-bir-cir_Pla"/>
    <property type="match status" value="1"/>
</dbReference>
<evidence type="ECO:0000313" key="3">
    <source>
        <dbReference type="EMBL" id="EAA22245.1"/>
    </source>
</evidence>
<keyword evidence="2" id="KW-0472">Membrane</keyword>
<dbReference type="Proteomes" id="UP000008553">
    <property type="component" value="Unassembled WGS sequence"/>
</dbReference>
<dbReference type="AlphaFoldDB" id="Q7RKY9"/>
<name>Q7RKY9_PLAYO</name>
<protein>
    <submittedName>
        <fullName evidence="3">Bir1 protein</fullName>
    </submittedName>
</protein>
<reference evidence="3 4" key="1">
    <citation type="journal article" date="2002" name="Nature">
        <title>Genome sequence and comparative analysis of the model rodent malaria parasite Plasmodium yoelii yoelii.</title>
        <authorList>
            <person name="Carlton J.M."/>
            <person name="Angiuoli S.V."/>
            <person name="Suh B.B."/>
            <person name="Kooij T.W."/>
            <person name="Pertea M."/>
            <person name="Silva J.C."/>
            <person name="Ermolaeva M.D."/>
            <person name="Allen J.E."/>
            <person name="Selengut J.D."/>
            <person name="Koo H.L."/>
            <person name="Peterson J.D."/>
            <person name="Pop M."/>
            <person name="Kosack D.S."/>
            <person name="Shumway M.F."/>
            <person name="Bidwell S.L."/>
            <person name="Shallom S.J."/>
            <person name="van Aken S.E."/>
            <person name="Riedmuller S.B."/>
            <person name="Feldblyum T.V."/>
            <person name="Cho J.K."/>
            <person name="Quackenbush J."/>
            <person name="Sedegah M."/>
            <person name="Shoaibi A."/>
            <person name="Cummings L.M."/>
            <person name="Florens L."/>
            <person name="Yates J.R."/>
            <person name="Raine J.D."/>
            <person name="Sinden R.E."/>
            <person name="Harris M.A."/>
            <person name="Cunningham D.A."/>
            <person name="Preiser P.R."/>
            <person name="Bergman L.W."/>
            <person name="Vaidya A.B."/>
            <person name="van Lin L.H."/>
            <person name="Janse C.J."/>
            <person name="Waters A.P."/>
            <person name="Smith H.O."/>
            <person name="White O.R."/>
            <person name="Salzberg S.L."/>
            <person name="Venter J.C."/>
            <person name="Fraser C.M."/>
            <person name="Hoffman S.L."/>
            <person name="Gardner M.J."/>
            <person name="Carucci D.J."/>
        </authorList>
    </citation>
    <scope>NUCLEOTIDE SEQUENCE [LARGE SCALE GENOMIC DNA]</scope>
    <source>
        <strain evidence="3 4">17XNL</strain>
    </source>
</reference>
<comment type="caution">
    <text evidence="3">The sequence shown here is derived from an EMBL/GenBank/DDBJ whole genome shotgun (WGS) entry which is preliminary data.</text>
</comment>
<organism evidence="3 4">
    <name type="scientific">Plasmodium yoelii yoelii</name>
    <dbReference type="NCBI Taxonomy" id="73239"/>
    <lineage>
        <taxon>Eukaryota</taxon>
        <taxon>Sar</taxon>
        <taxon>Alveolata</taxon>
        <taxon>Apicomplexa</taxon>
        <taxon>Aconoidasida</taxon>
        <taxon>Haemosporida</taxon>
        <taxon>Plasmodiidae</taxon>
        <taxon>Plasmodium</taxon>
        <taxon>Plasmodium (Vinckeia)</taxon>
    </lineage>
</organism>
<dbReference type="InParanoid" id="Q7RKY9"/>
<proteinExistence type="predicted"/>
<dbReference type="InterPro" id="IPR006477">
    <property type="entry name" value="Yir_bir_cir"/>
</dbReference>
<keyword evidence="2" id="KW-1133">Transmembrane helix</keyword>
<feature type="transmembrane region" description="Helical" evidence="2">
    <location>
        <begin position="414"/>
        <end position="432"/>
    </location>
</feature>